<name>A0A9Q1Q962_9CARY</name>
<dbReference type="AlphaFoldDB" id="A0A9Q1Q962"/>
<dbReference type="PANTHER" id="PTHR33144:SF16">
    <property type="entry name" value="OS02G0129000 PROTEIN"/>
    <property type="match status" value="1"/>
</dbReference>
<reference evidence="1" key="1">
    <citation type="submission" date="2022-04" db="EMBL/GenBank/DDBJ databases">
        <title>Carnegiea gigantea Genome sequencing and assembly v2.</title>
        <authorList>
            <person name="Copetti D."/>
            <person name="Sanderson M.J."/>
            <person name="Burquez A."/>
            <person name="Wojciechowski M.F."/>
        </authorList>
    </citation>
    <scope>NUCLEOTIDE SEQUENCE</scope>
    <source>
        <strain evidence="1">SGP5-SGP5p</strain>
        <tissue evidence="1">Aerial part</tissue>
    </source>
</reference>
<evidence type="ECO:0008006" key="3">
    <source>
        <dbReference type="Google" id="ProtNLM"/>
    </source>
</evidence>
<dbReference type="PANTHER" id="PTHR33144">
    <property type="entry name" value="OS10G0409366 PROTEIN-RELATED"/>
    <property type="match status" value="1"/>
</dbReference>
<evidence type="ECO:0000313" key="1">
    <source>
        <dbReference type="EMBL" id="KAJ8432630.1"/>
    </source>
</evidence>
<dbReference type="Proteomes" id="UP001153076">
    <property type="component" value="Unassembled WGS sequence"/>
</dbReference>
<evidence type="ECO:0000313" key="2">
    <source>
        <dbReference type="Proteomes" id="UP001153076"/>
    </source>
</evidence>
<organism evidence="1 2">
    <name type="scientific">Carnegiea gigantea</name>
    <dbReference type="NCBI Taxonomy" id="171969"/>
    <lineage>
        <taxon>Eukaryota</taxon>
        <taxon>Viridiplantae</taxon>
        <taxon>Streptophyta</taxon>
        <taxon>Embryophyta</taxon>
        <taxon>Tracheophyta</taxon>
        <taxon>Spermatophyta</taxon>
        <taxon>Magnoliopsida</taxon>
        <taxon>eudicotyledons</taxon>
        <taxon>Gunneridae</taxon>
        <taxon>Pentapetalae</taxon>
        <taxon>Caryophyllales</taxon>
        <taxon>Cactineae</taxon>
        <taxon>Cactaceae</taxon>
        <taxon>Cactoideae</taxon>
        <taxon>Echinocereeae</taxon>
        <taxon>Carnegiea</taxon>
    </lineage>
</organism>
<accession>A0A9Q1Q962</accession>
<dbReference type="EMBL" id="JAKOGI010000595">
    <property type="protein sequence ID" value="KAJ8432630.1"/>
    <property type="molecule type" value="Genomic_DNA"/>
</dbReference>
<proteinExistence type="predicted"/>
<gene>
    <name evidence="1" type="ORF">Cgig2_033503</name>
</gene>
<comment type="caution">
    <text evidence="1">The sequence shown here is derived from an EMBL/GenBank/DDBJ whole genome shotgun (WGS) entry which is preliminary data.</text>
</comment>
<protein>
    <recommendedName>
        <fullName evidence="3">PiggyBac transposable element-derived protein domain-containing protein</fullName>
    </recommendedName>
</protein>
<sequence>MDVDCNVPITFNGHDNQSREDVDVRIVNIDAILDNDQNMDEDVDDLEVMHKYILPQTKRVKKWVLESIACAWRLFKCLLKANHYYKYDNDAERWKHRPSRIPDSHFTLLLQYWNTSTVKANRDGQAPCKRMMFEETRKRKDGHSYKKSYDVMLDKIIFWSSIPFTSKSSCYEGR</sequence>
<dbReference type="OrthoDB" id="1287670at2759"/>
<keyword evidence="2" id="KW-1185">Reference proteome</keyword>